<dbReference type="Gene3D" id="3.30.70.2700">
    <property type="match status" value="1"/>
</dbReference>
<dbReference type="PANTHER" id="PTHR42842">
    <property type="entry name" value="FAD/NAD(P)-BINDING OXIDOREDUCTASE"/>
    <property type="match status" value="1"/>
</dbReference>
<gene>
    <name evidence="2" type="ORF">DHW61_15095</name>
</gene>
<feature type="domain" description="FAD-dependent protein C-terminal" evidence="1">
    <location>
        <begin position="299"/>
        <end position="496"/>
    </location>
</feature>
<dbReference type="PIRSF" id="PIRSF038984">
    <property type="entry name" value="FAD_binding_protein"/>
    <property type="match status" value="1"/>
</dbReference>
<dbReference type="EMBL" id="DPVV01000499">
    <property type="protein sequence ID" value="HCL03706.1"/>
    <property type="molecule type" value="Genomic_DNA"/>
</dbReference>
<dbReference type="Pfam" id="PF21688">
    <property type="entry name" value="FAD-depend_C"/>
    <property type="match status" value="1"/>
</dbReference>
<dbReference type="InterPro" id="IPR028348">
    <property type="entry name" value="FAD-binding_protein"/>
</dbReference>
<evidence type="ECO:0000259" key="1">
    <source>
        <dbReference type="Pfam" id="PF21688"/>
    </source>
</evidence>
<dbReference type="Pfam" id="PF13450">
    <property type="entry name" value="NAD_binding_8"/>
    <property type="match status" value="1"/>
</dbReference>
<accession>A0A3D2X9N9</accession>
<dbReference type="InterPro" id="IPR049516">
    <property type="entry name" value="FAD-depend_C"/>
</dbReference>
<sequence length="548" mass="60920">MIRINQLKLSINHTEKELREAVYKKLRVTPDIIQSITIRKQSIDARKKTEIKYIYAIDVVAKEESKIVKRVKDANVALVTESEYSFTIQGHDSLKERPIVVGSGPAGLFCTYFLAKNGYQPILIERGQAVEERIKTVDQFWLDSCLDTESNVQFGEGGAGTFSDGKLNTMVKDTTGRIRQVLKVLVEHGAPEEILYKNKPHIGTDVLSTVVKNIREDIKACGGTIYFDTKLTDVLIENGVVTEIEVTKRNRSKFIDGVINSDSFIEKIPCSALILALGHSARDTFEMLYRRGLTMEKKAFAVGVRMEHKQELISKNQYGDEYVNLSAADYKVTHQCKNGRGVYSFCMCPGGYVVNASSEEGRLVVNGMSYHDRAGENANSAIIVTVGPEDFNKIPGAVDTPLAGMEFQRYYEGLAYQTGLGKVPVQRFGDLLRNRESVKIGHIKPNIRGNYTLANLRDCLPDYMVETIIEGVQAFDKNIPGFADEDAILSGVEMRTSSPLRIMRDETLESNRKGIYPCGEGAGYAGGIVSAAVDGMKVYEALVVKYRP</sequence>
<proteinExistence type="predicted"/>
<comment type="caution">
    <text evidence="2">The sequence shown here is derived from an EMBL/GenBank/DDBJ whole genome shotgun (WGS) entry which is preliminary data.</text>
</comment>
<reference evidence="2 3" key="1">
    <citation type="journal article" date="2018" name="Nat. Biotechnol.">
        <title>A standardized bacterial taxonomy based on genome phylogeny substantially revises the tree of life.</title>
        <authorList>
            <person name="Parks D.H."/>
            <person name="Chuvochina M."/>
            <person name="Waite D.W."/>
            <person name="Rinke C."/>
            <person name="Skarshewski A."/>
            <person name="Chaumeil P.A."/>
            <person name="Hugenholtz P."/>
        </authorList>
    </citation>
    <scope>NUCLEOTIDE SEQUENCE [LARGE SCALE GENOMIC DNA]</scope>
    <source>
        <strain evidence="2">UBA11728</strain>
    </source>
</reference>
<dbReference type="SUPFAM" id="SSF51905">
    <property type="entry name" value="FAD/NAD(P)-binding domain"/>
    <property type="match status" value="1"/>
</dbReference>
<name>A0A3D2X9N9_9FIRM</name>
<dbReference type="PANTHER" id="PTHR42842:SF3">
    <property type="entry name" value="FAD_NAD(P)-BINDING OXIDOREDUCTASE FAMILY PROTEIN"/>
    <property type="match status" value="1"/>
</dbReference>
<dbReference type="Proteomes" id="UP000262969">
    <property type="component" value="Unassembled WGS sequence"/>
</dbReference>
<dbReference type="AlphaFoldDB" id="A0A3D2X9N9"/>
<organism evidence="2 3">
    <name type="scientific">Lachnoclostridium phytofermentans</name>
    <dbReference type="NCBI Taxonomy" id="66219"/>
    <lineage>
        <taxon>Bacteria</taxon>
        <taxon>Bacillati</taxon>
        <taxon>Bacillota</taxon>
        <taxon>Clostridia</taxon>
        <taxon>Lachnospirales</taxon>
        <taxon>Lachnospiraceae</taxon>
    </lineage>
</organism>
<evidence type="ECO:0000313" key="2">
    <source>
        <dbReference type="EMBL" id="HCL03706.1"/>
    </source>
</evidence>
<protein>
    <submittedName>
        <fullName evidence="2">FAD-dependent oxidoreductase</fullName>
    </submittedName>
</protein>
<evidence type="ECO:0000313" key="3">
    <source>
        <dbReference type="Proteomes" id="UP000262969"/>
    </source>
</evidence>
<dbReference type="InterPro" id="IPR036188">
    <property type="entry name" value="FAD/NAD-bd_sf"/>
</dbReference>
<dbReference type="Gene3D" id="3.50.50.60">
    <property type="entry name" value="FAD/NAD(P)-binding domain"/>
    <property type="match status" value="2"/>
</dbReference>